<sequence>MAQVVGMACFVSHCGWNSTMEGARNGVPILCWPYFSDQFANRSYICDIWRTGLGVTHGEDGVVTKEEVKAKLEQLTGDKGIAERARMLRDAARKSVSEGGSSYENFKRFVDLLME</sequence>
<evidence type="ECO:0000313" key="2">
    <source>
        <dbReference type="EMBL" id="VAI22096.1"/>
    </source>
</evidence>
<dbReference type="Proteomes" id="UP000324705">
    <property type="component" value="Chromosome 5A"/>
</dbReference>
<dbReference type="EMBL" id="LT934119">
    <property type="protein sequence ID" value="VAI22096.1"/>
    <property type="molecule type" value="Genomic_DNA"/>
</dbReference>
<keyword evidence="1" id="KW-0808">Transferase</keyword>
<organism evidence="2 3">
    <name type="scientific">Triticum turgidum subsp. durum</name>
    <name type="common">Durum wheat</name>
    <name type="synonym">Triticum durum</name>
    <dbReference type="NCBI Taxonomy" id="4567"/>
    <lineage>
        <taxon>Eukaryota</taxon>
        <taxon>Viridiplantae</taxon>
        <taxon>Streptophyta</taxon>
        <taxon>Embryophyta</taxon>
        <taxon>Tracheophyta</taxon>
        <taxon>Spermatophyta</taxon>
        <taxon>Magnoliopsida</taxon>
        <taxon>Liliopsida</taxon>
        <taxon>Poales</taxon>
        <taxon>Poaceae</taxon>
        <taxon>BOP clade</taxon>
        <taxon>Pooideae</taxon>
        <taxon>Triticodae</taxon>
        <taxon>Triticeae</taxon>
        <taxon>Triticinae</taxon>
        <taxon>Triticum</taxon>
    </lineage>
</organism>
<dbReference type="InterPro" id="IPR002213">
    <property type="entry name" value="UDP_glucos_trans"/>
</dbReference>
<evidence type="ECO:0008006" key="4">
    <source>
        <dbReference type="Google" id="ProtNLM"/>
    </source>
</evidence>
<reference evidence="2 3" key="1">
    <citation type="submission" date="2017-09" db="EMBL/GenBank/DDBJ databases">
        <authorList>
            <consortium name="International Durum Wheat Genome Sequencing Consortium (IDWGSC)"/>
            <person name="Milanesi L."/>
        </authorList>
    </citation>
    <scope>NUCLEOTIDE SEQUENCE [LARGE SCALE GENOMIC DNA]</scope>
    <source>
        <strain evidence="3">cv. Svevo</strain>
    </source>
</reference>
<proteinExistence type="predicted"/>
<dbReference type="PANTHER" id="PTHR48045">
    <property type="entry name" value="UDP-GLYCOSYLTRANSFERASE 72B1"/>
    <property type="match status" value="1"/>
</dbReference>
<gene>
    <name evidence="2" type="ORF">TRITD_5Av1G205280</name>
</gene>
<dbReference type="Gene3D" id="3.40.50.2000">
    <property type="entry name" value="Glycogen Phosphorylase B"/>
    <property type="match status" value="2"/>
</dbReference>
<dbReference type="GO" id="GO:0008194">
    <property type="term" value="F:UDP-glycosyltransferase activity"/>
    <property type="evidence" value="ECO:0007669"/>
    <property type="project" value="InterPro"/>
</dbReference>
<evidence type="ECO:0000256" key="1">
    <source>
        <dbReference type="ARBA" id="ARBA00022679"/>
    </source>
</evidence>
<name>A0A9R0TXT2_TRITD</name>
<evidence type="ECO:0000313" key="3">
    <source>
        <dbReference type="Proteomes" id="UP000324705"/>
    </source>
</evidence>
<accession>A0A9R0TXT2</accession>
<dbReference type="PANTHER" id="PTHR48045:SF28">
    <property type="entry name" value="UDP-GLYCOSYLTRANSFERASE 83A1"/>
    <property type="match status" value="1"/>
</dbReference>
<dbReference type="Pfam" id="PF00201">
    <property type="entry name" value="UDPGT"/>
    <property type="match status" value="1"/>
</dbReference>
<dbReference type="AlphaFoldDB" id="A0A9R0TXT2"/>
<protein>
    <recommendedName>
        <fullName evidence="4">Glycosyltransferase</fullName>
    </recommendedName>
</protein>
<keyword evidence="3" id="KW-1185">Reference proteome</keyword>
<dbReference type="SUPFAM" id="SSF53756">
    <property type="entry name" value="UDP-Glycosyltransferase/glycogen phosphorylase"/>
    <property type="match status" value="1"/>
</dbReference>
<dbReference type="Gramene" id="TRITD5Av1G205280.2">
    <property type="protein sequence ID" value="TRITD5Av1G205280.2"/>
    <property type="gene ID" value="TRITD5Av1G205280"/>
</dbReference>